<evidence type="ECO:0000313" key="1">
    <source>
        <dbReference type="EMBL" id="KAK8221956.1"/>
    </source>
</evidence>
<keyword evidence="2" id="KW-1185">Reference proteome</keyword>
<accession>A0ACC3SP43</accession>
<gene>
    <name evidence="1" type="ORF">M8818_000123</name>
</gene>
<name>A0ACC3SP43_9PEZI</name>
<evidence type="ECO:0000313" key="2">
    <source>
        <dbReference type="Proteomes" id="UP001320706"/>
    </source>
</evidence>
<dbReference type="Proteomes" id="UP001320706">
    <property type="component" value="Unassembled WGS sequence"/>
</dbReference>
<organism evidence="1 2">
    <name type="scientific">Zalaria obscura</name>
    <dbReference type="NCBI Taxonomy" id="2024903"/>
    <lineage>
        <taxon>Eukaryota</taxon>
        <taxon>Fungi</taxon>
        <taxon>Dikarya</taxon>
        <taxon>Ascomycota</taxon>
        <taxon>Pezizomycotina</taxon>
        <taxon>Dothideomycetes</taxon>
        <taxon>Dothideomycetidae</taxon>
        <taxon>Dothideales</taxon>
        <taxon>Zalariaceae</taxon>
        <taxon>Zalaria</taxon>
    </lineage>
</organism>
<reference evidence="1" key="1">
    <citation type="submission" date="2024-02" db="EMBL/GenBank/DDBJ databases">
        <title>Metagenome Assembled Genome of Zalaria obscura JY119.</title>
        <authorList>
            <person name="Vighnesh L."/>
            <person name="Jagadeeshwari U."/>
            <person name="Venkata Ramana C."/>
            <person name="Sasikala C."/>
        </authorList>
    </citation>
    <scope>NUCLEOTIDE SEQUENCE</scope>
    <source>
        <strain evidence="1">JY119</strain>
    </source>
</reference>
<protein>
    <submittedName>
        <fullName evidence="1">Uncharacterized protein</fullName>
    </submittedName>
</protein>
<proteinExistence type="predicted"/>
<sequence>MDSSDARRRGQNNWPLNFLKQNVTPSRSPTEHKQIANTHYPRTVRKAEAAGFVGDDGGLYVGILDGWSSTRGEAWAILSSSGIVYYGVLKAFIPFRRALFAPRQNNLVRDMCVGRAIDFTRFPGLWVTVTIGIHHVGDQSYRNC</sequence>
<dbReference type="EMBL" id="JAMKPW020000001">
    <property type="protein sequence ID" value="KAK8221956.1"/>
    <property type="molecule type" value="Genomic_DNA"/>
</dbReference>
<comment type="caution">
    <text evidence="1">The sequence shown here is derived from an EMBL/GenBank/DDBJ whole genome shotgun (WGS) entry which is preliminary data.</text>
</comment>